<feature type="binding site" evidence="3 4">
    <location>
        <position position="262"/>
    </location>
    <ligand>
        <name>Zn(2+)</name>
        <dbReference type="ChEBI" id="CHEBI:29105"/>
    </ligand>
</feature>
<dbReference type="GO" id="GO:0008270">
    <property type="term" value="F:zinc ion binding"/>
    <property type="evidence" value="ECO:0007669"/>
    <property type="project" value="InterPro"/>
</dbReference>
<evidence type="ECO:0000259" key="5">
    <source>
        <dbReference type="PROSITE" id="PS50970"/>
    </source>
</evidence>
<dbReference type="Pfam" id="PF02574">
    <property type="entry name" value="S-methyl_trans"/>
    <property type="match status" value="1"/>
</dbReference>
<feature type="binding site" evidence="3 4">
    <location>
        <position position="199"/>
    </location>
    <ligand>
        <name>Zn(2+)</name>
        <dbReference type="ChEBI" id="CHEBI:29105"/>
    </ligand>
</feature>
<evidence type="ECO:0000256" key="2">
    <source>
        <dbReference type="ARBA" id="ARBA00022679"/>
    </source>
</evidence>
<gene>
    <name evidence="6" type="ORF">CfE428DRAFT_6272</name>
</gene>
<keyword evidence="1 4" id="KW-0489">Methyltransferase</keyword>
<organism evidence="6 7">
    <name type="scientific">Chthoniobacter flavus Ellin428</name>
    <dbReference type="NCBI Taxonomy" id="497964"/>
    <lineage>
        <taxon>Bacteria</taxon>
        <taxon>Pseudomonadati</taxon>
        <taxon>Verrucomicrobiota</taxon>
        <taxon>Spartobacteria</taxon>
        <taxon>Chthoniobacterales</taxon>
        <taxon>Chthoniobacteraceae</taxon>
        <taxon>Chthoniobacter</taxon>
    </lineage>
</organism>
<dbReference type="PANTHER" id="PTHR11103:SF18">
    <property type="entry name" value="SLR1189 PROTEIN"/>
    <property type="match status" value="1"/>
</dbReference>
<dbReference type="GO" id="GO:0008168">
    <property type="term" value="F:methyltransferase activity"/>
    <property type="evidence" value="ECO:0007669"/>
    <property type="project" value="UniProtKB-UniRule"/>
</dbReference>
<dbReference type="eggNOG" id="COG0646">
    <property type="taxonomic scope" value="Bacteria"/>
</dbReference>
<dbReference type="STRING" id="497964.CfE428DRAFT_6272"/>
<sequence>MDFLDELQHRVLIGDGAMGTELLAHGVPPGRCLEELCVSDPDLVRGVHERYIAAGARLIETNTFGANAVRLAQYGCEHRVGELNWTAAQLAKDVARGKDVYVAGCVGPLGITAEEAAARGIDRHEVFTDQIGALLDGGCRIIFLETFLDADELLVALEAKQALHHCPVVAMLTSNDRQAFQAAIAKVRAAEAEVVGANCVDGTHALHLLDGMDPDATLAAFPSAGLPKTHDQQLAYPTTPEVFAANARTLAERGVRLLGGCCGVGPQHIAALAAAFRETTTPT</sequence>
<feature type="binding site" evidence="3 4">
    <location>
        <position position="261"/>
    </location>
    <ligand>
        <name>Zn(2+)</name>
        <dbReference type="ChEBI" id="CHEBI:29105"/>
    </ligand>
</feature>
<dbReference type="AlphaFoldDB" id="B4DBI1"/>
<protein>
    <submittedName>
        <fullName evidence="6">Homocysteine S-methyltransferase</fullName>
    </submittedName>
</protein>
<evidence type="ECO:0000313" key="6">
    <source>
        <dbReference type="EMBL" id="EDY16168.1"/>
    </source>
</evidence>
<dbReference type="SUPFAM" id="SSF82282">
    <property type="entry name" value="Homocysteine S-methyltransferase"/>
    <property type="match status" value="1"/>
</dbReference>
<dbReference type="InterPro" id="IPR003726">
    <property type="entry name" value="HCY_dom"/>
</dbReference>
<dbReference type="FunCoup" id="B4DBI1">
    <property type="interactions" value="228"/>
</dbReference>
<reference evidence="6 7" key="1">
    <citation type="journal article" date="2011" name="J. Bacteriol.">
        <title>Genome sequence of Chthoniobacter flavus Ellin428, an aerobic heterotrophic soil bacterium.</title>
        <authorList>
            <person name="Kant R."/>
            <person name="van Passel M.W."/>
            <person name="Palva A."/>
            <person name="Lucas S."/>
            <person name="Lapidus A."/>
            <person name="Glavina Del Rio T."/>
            <person name="Dalin E."/>
            <person name="Tice H."/>
            <person name="Bruce D."/>
            <person name="Goodwin L."/>
            <person name="Pitluck S."/>
            <person name="Larimer F.W."/>
            <person name="Land M.L."/>
            <person name="Hauser L."/>
            <person name="Sangwan P."/>
            <person name="de Vos W.M."/>
            <person name="Janssen P.H."/>
            <person name="Smidt H."/>
        </authorList>
    </citation>
    <scope>NUCLEOTIDE SEQUENCE [LARGE SCALE GENOMIC DNA]</scope>
    <source>
        <strain evidence="6 7">Ellin428</strain>
    </source>
</reference>
<dbReference type="InParanoid" id="B4DBI1"/>
<dbReference type="RefSeq" id="WP_006983590.1">
    <property type="nucleotide sequence ID" value="NZ_ABVL01000038.1"/>
</dbReference>
<keyword evidence="3 4" id="KW-0479">Metal-binding</keyword>
<dbReference type="Gene3D" id="3.20.20.330">
    <property type="entry name" value="Homocysteine-binding-like domain"/>
    <property type="match status" value="1"/>
</dbReference>
<evidence type="ECO:0000256" key="3">
    <source>
        <dbReference type="PIRSR" id="PIRSR037505-2"/>
    </source>
</evidence>
<accession>B4DBI1</accession>
<dbReference type="PROSITE" id="PS50970">
    <property type="entry name" value="HCY"/>
    <property type="match status" value="1"/>
</dbReference>
<dbReference type="InterPro" id="IPR017226">
    <property type="entry name" value="BHMT-like"/>
</dbReference>
<comment type="caution">
    <text evidence="6">The sequence shown here is derived from an EMBL/GenBank/DDBJ whole genome shotgun (WGS) entry which is preliminary data.</text>
</comment>
<evidence type="ECO:0000313" key="7">
    <source>
        <dbReference type="Proteomes" id="UP000005824"/>
    </source>
</evidence>
<dbReference type="Proteomes" id="UP000005824">
    <property type="component" value="Unassembled WGS sequence"/>
</dbReference>
<dbReference type="EMBL" id="ABVL01000038">
    <property type="protein sequence ID" value="EDY16168.1"/>
    <property type="molecule type" value="Genomic_DNA"/>
</dbReference>
<keyword evidence="2 4" id="KW-0808">Transferase</keyword>
<feature type="domain" description="Hcy-binding" evidence="5">
    <location>
        <begin position="1"/>
        <end position="276"/>
    </location>
</feature>
<dbReference type="PANTHER" id="PTHR11103">
    <property type="entry name" value="SLR1189 PROTEIN"/>
    <property type="match status" value="1"/>
</dbReference>
<keyword evidence="3 4" id="KW-0862">Zinc</keyword>
<dbReference type="GO" id="GO:0032259">
    <property type="term" value="P:methylation"/>
    <property type="evidence" value="ECO:0007669"/>
    <property type="project" value="UniProtKB-KW"/>
</dbReference>
<dbReference type="PIRSF" id="PIRSF037505">
    <property type="entry name" value="Betaine_HMT"/>
    <property type="match status" value="1"/>
</dbReference>
<dbReference type="GO" id="GO:0009086">
    <property type="term" value="P:methionine biosynthetic process"/>
    <property type="evidence" value="ECO:0007669"/>
    <property type="project" value="InterPro"/>
</dbReference>
<comment type="cofactor">
    <cofactor evidence="3">
        <name>Zn(2+)</name>
        <dbReference type="ChEBI" id="CHEBI:29105"/>
    </cofactor>
    <text evidence="3">Binds 1 zinc ion per subunit.</text>
</comment>
<evidence type="ECO:0000256" key="4">
    <source>
        <dbReference type="PROSITE-ProRule" id="PRU00333"/>
    </source>
</evidence>
<dbReference type="InterPro" id="IPR036589">
    <property type="entry name" value="HCY_dom_sf"/>
</dbReference>
<evidence type="ECO:0000256" key="1">
    <source>
        <dbReference type="ARBA" id="ARBA00022603"/>
    </source>
</evidence>
<proteinExistence type="predicted"/>
<keyword evidence="7" id="KW-1185">Reference proteome</keyword>
<name>B4DBI1_9BACT</name>